<evidence type="ECO:0000256" key="1">
    <source>
        <dbReference type="ARBA" id="ARBA00006739"/>
    </source>
</evidence>
<dbReference type="PANTHER" id="PTHR43179:SF12">
    <property type="entry name" value="GALACTOFURANOSYLTRANSFERASE GLFT2"/>
    <property type="match status" value="1"/>
</dbReference>
<feature type="domain" description="Glycosyltransferase 2-like" evidence="4">
    <location>
        <begin position="7"/>
        <end position="172"/>
    </location>
</feature>
<evidence type="ECO:0000256" key="3">
    <source>
        <dbReference type="ARBA" id="ARBA00022679"/>
    </source>
</evidence>
<dbReference type="Gene3D" id="3.90.550.10">
    <property type="entry name" value="Spore Coat Polysaccharide Biosynthesis Protein SpsA, Chain A"/>
    <property type="match status" value="1"/>
</dbReference>
<accession>B8JGV0</accession>
<organism evidence="5 6">
    <name type="scientific">Anaeromyxobacter dehalogenans (strain ATCC BAA-258 / DSM 21875 / 2CP-1)</name>
    <dbReference type="NCBI Taxonomy" id="455488"/>
    <lineage>
        <taxon>Bacteria</taxon>
        <taxon>Pseudomonadati</taxon>
        <taxon>Myxococcota</taxon>
        <taxon>Myxococcia</taxon>
        <taxon>Myxococcales</taxon>
        <taxon>Cystobacterineae</taxon>
        <taxon>Anaeromyxobacteraceae</taxon>
        <taxon>Anaeromyxobacter</taxon>
    </lineage>
</organism>
<dbReference type="AlphaFoldDB" id="B8JGV0"/>
<dbReference type="HOGENOM" id="CLU_025996_19_2_7"/>
<name>B8JGV0_ANAD2</name>
<protein>
    <submittedName>
        <fullName evidence="5">Glycosyl transferase family 2</fullName>
    </submittedName>
</protein>
<dbReference type="InterPro" id="IPR001173">
    <property type="entry name" value="Glyco_trans_2-like"/>
</dbReference>
<dbReference type="PANTHER" id="PTHR43179">
    <property type="entry name" value="RHAMNOSYLTRANSFERASE WBBL"/>
    <property type="match status" value="1"/>
</dbReference>
<evidence type="ECO:0000313" key="6">
    <source>
        <dbReference type="Proteomes" id="UP000007089"/>
    </source>
</evidence>
<sequence>MSAPSFSVILATVHRPELATAAARSVLGGTWSDLELLVVDQSRDGRTREAMSALRDPRLVYLHSDVMGLSHARNLGAAHARGALLAFLDDDAVAEPGWLQGYSSAFETEPRPGIVGGRLRPLWDAPRPAWFPSAHAFLLGLYDIGERRRDFPSRDLPIGANFAIPADVLRRLGGFDEALGFDASRAGSLVAGEDTALGLRVRAAGLRVVYEPRAAALHHVAPGKLTPSYFLSRLYWAGRSHIRTYRVVGAVPAPAGDAAAAPNRALPPGGAAQRLAQLAGRAAVLAGATVELLAPGGRRAGDAAR</sequence>
<dbReference type="KEGG" id="acp:A2cp1_3253"/>
<dbReference type="RefSeq" id="WP_015934400.1">
    <property type="nucleotide sequence ID" value="NC_011891.1"/>
</dbReference>
<dbReference type="GO" id="GO:0016757">
    <property type="term" value="F:glycosyltransferase activity"/>
    <property type="evidence" value="ECO:0007669"/>
    <property type="project" value="UniProtKB-KW"/>
</dbReference>
<dbReference type="Pfam" id="PF00535">
    <property type="entry name" value="Glycos_transf_2"/>
    <property type="match status" value="1"/>
</dbReference>
<keyword evidence="2" id="KW-0328">Glycosyltransferase</keyword>
<comment type="similarity">
    <text evidence="1">Belongs to the glycosyltransferase 2 family.</text>
</comment>
<evidence type="ECO:0000313" key="5">
    <source>
        <dbReference type="EMBL" id="ACL66587.1"/>
    </source>
</evidence>
<reference evidence="5" key="1">
    <citation type="submission" date="2009-01" db="EMBL/GenBank/DDBJ databases">
        <title>Complete sequence of Anaeromyxobacter dehalogenans 2CP-1.</title>
        <authorList>
            <consortium name="US DOE Joint Genome Institute"/>
            <person name="Lucas S."/>
            <person name="Copeland A."/>
            <person name="Lapidus A."/>
            <person name="Glavina del Rio T."/>
            <person name="Dalin E."/>
            <person name="Tice H."/>
            <person name="Bruce D."/>
            <person name="Goodwin L."/>
            <person name="Pitluck S."/>
            <person name="Saunders E."/>
            <person name="Brettin T."/>
            <person name="Detter J.C."/>
            <person name="Han C."/>
            <person name="Larimer F."/>
            <person name="Land M."/>
            <person name="Hauser L."/>
            <person name="Kyrpides N."/>
            <person name="Ovchinnikova G."/>
            <person name="Beliaev A.S."/>
            <person name="Richardson P."/>
        </authorList>
    </citation>
    <scope>NUCLEOTIDE SEQUENCE</scope>
    <source>
        <strain evidence="5">2CP-1</strain>
    </source>
</reference>
<keyword evidence="6" id="KW-1185">Reference proteome</keyword>
<dbReference type="CAZy" id="GT2">
    <property type="family name" value="Glycosyltransferase Family 2"/>
</dbReference>
<dbReference type="EMBL" id="CP001359">
    <property type="protein sequence ID" value="ACL66587.1"/>
    <property type="molecule type" value="Genomic_DNA"/>
</dbReference>
<dbReference type="InterPro" id="IPR029044">
    <property type="entry name" value="Nucleotide-diphossugar_trans"/>
</dbReference>
<dbReference type="SUPFAM" id="SSF53448">
    <property type="entry name" value="Nucleotide-diphospho-sugar transferases"/>
    <property type="match status" value="1"/>
</dbReference>
<evidence type="ECO:0000256" key="2">
    <source>
        <dbReference type="ARBA" id="ARBA00022676"/>
    </source>
</evidence>
<proteinExistence type="inferred from homology"/>
<evidence type="ECO:0000259" key="4">
    <source>
        <dbReference type="Pfam" id="PF00535"/>
    </source>
</evidence>
<keyword evidence="3 5" id="KW-0808">Transferase</keyword>
<dbReference type="Proteomes" id="UP000007089">
    <property type="component" value="Chromosome"/>
</dbReference>
<gene>
    <name evidence="5" type="ordered locus">A2cp1_3253</name>
</gene>